<comment type="caution">
    <text evidence="1">The sequence shown here is derived from an EMBL/GenBank/DDBJ whole genome shotgun (WGS) entry which is preliminary data.</text>
</comment>
<accession>A0A2G8RF80</accession>
<dbReference type="EMBL" id="AWWI01000065">
    <property type="protein sequence ID" value="PIL20235.1"/>
    <property type="molecule type" value="Genomic_DNA"/>
</dbReference>
<evidence type="ECO:0000313" key="2">
    <source>
        <dbReference type="Proteomes" id="UP000231259"/>
    </source>
</evidence>
<evidence type="ECO:0000313" key="1">
    <source>
        <dbReference type="EMBL" id="PIL20235.1"/>
    </source>
</evidence>
<sequence length="60" mass="6541">MKRFGRCSSVLSSFRNTMLRPQRNPPKPPSMLPAASVEMGSLPTLAALANEISVKPEGER</sequence>
<reference evidence="1 2" key="1">
    <citation type="submission" date="2013-09" db="EMBL/GenBank/DDBJ databases">
        <title>Genome sequencing of Phaeobacter antarcticus sp. nov. SM1211.</title>
        <authorList>
            <person name="Zhang X.-Y."/>
            <person name="Liu C."/>
            <person name="Chen X.-L."/>
            <person name="Xie B.-B."/>
            <person name="Qin Q.-L."/>
            <person name="Rong J.-C."/>
            <person name="Zhang Y.-Z."/>
        </authorList>
    </citation>
    <scope>NUCLEOTIDE SEQUENCE [LARGE SCALE GENOMIC DNA]</scope>
    <source>
        <strain evidence="1 2">SM1211</strain>
    </source>
</reference>
<gene>
    <name evidence="1" type="ORF">P775_10545</name>
</gene>
<proteinExistence type="predicted"/>
<dbReference type="AlphaFoldDB" id="A0A2G8RF80"/>
<keyword evidence="2" id="KW-1185">Reference proteome</keyword>
<organism evidence="1 2">
    <name type="scientific">Puniceibacterium antarcticum</name>
    <dbReference type="NCBI Taxonomy" id="1206336"/>
    <lineage>
        <taxon>Bacteria</taxon>
        <taxon>Pseudomonadati</taxon>
        <taxon>Pseudomonadota</taxon>
        <taxon>Alphaproteobacteria</taxon>
        <taxon>Rhodobacterales</taxon>
        <taxon>Paracoccaceae</taxon>
        <taxon>Puniceibacterium</taxon>
    </lineage>
</organism>
<name>A0A2G8RF80_9RHOB</name>
<dbReference type="Proteomes" id="UP000231259">
    <property type="component" value="Unassembled WGS sequence"/>
</dbReference>
<protein>
    <submittedName>
        <fullName evidence="1">Uncharacterized protein</fullName>
    </submittedName>
</protein>